<dbReference type="AlphaFoldDB" id="D2IE02"/>
<accession>D2IE02</accession>
<reference evidence="2" key="1">
    <citation type="journal article" date="2010" name="Nature">
        <title>The sequence and de novo assembly of the giant panda genome.</title>
        <authorList>
            <person name="Li R."/>
            <person name="Fan W."/>
            <person name="Tian G."/>
            <person name="Zhu H."/>
            <person name="He L."/>
            <person name="Cai J."/>
            <person name="Huang Q."/>
            <person name="Cai Q."/>
            <person name="Li B."/>
            <person name="Bai Y."/>
            <person name="Zhang Z."/>
            <person name="Zhang Y."/>
            <person name="Wang W."/>
            <person name="Li J."/>
            <person name="Wei F."/>
            <person name="Li H."/>
            <person name="Jian M."/>
            <person name="Li J."/>
            <person name="Zhang Z."/>
            <person name="Nielsen R."/>
            <person name="Li D."/>
            <person name="Gu W."/>
            <person name="Yang Z."/>
            <person name="Xuan Z."/>
            <person name="Ryder O.A."/>
            <person name="Leung F.C."/>
            <person name="Zhou Y."/>
            <person name="Cao J."/>
            <person name="Sun X."/>
            <person name="Fu Y."/>
            <person name="Fang X."/>
            <person name="Guo X."/>
            <person name="Wang B."/>
            <person name="Hou R."/>
            <person name="Shen F."/>
            <person name="Mu B."/>
            <person name="Ni P."/>
            <person name="Lin R."/>
            <person name="Qian W."/>
            <person name="Wang G."/>
            <person name="Yu C."/>
            <person name="Nie W."/>
            <person name="Wang J."/>
            <person name="Wu Z."/>
            <person name="Liang H."/>
            <person name="Min J."/>
            <person name="Wu Q."/>
            <person name="Cheng S."/>
            <person name="Ruan J."/>
            <person name="Wang M."/>
            <person name="Shi Z."/>
            <person name="Wen M."/>
            <person name="Liu B."/>
            <person name="Ren X."/>
            <person name="Zheng H."/>
            <person name="Dong D."/>
            <person name="Cook K."/>
            <person name="Shan G."/>
            <person name="Zhang H."/>
            <person name="Kosiol C."/>
            <person name="Xie X."/>
            <person name="Lu Z."/>
            <person name="Zheng H."/>
            <person name="Li Y."/>
            <person name="Steiner C.C."/>
            <person name="Lam T.T."/>
            <person name="Lin S."/>
            <person name="Zhang Q."/>
            <person name="Li G."/>
            <person name="Tian J."/>
            <person name="Gong T."/>
            <person name="Liu H."/>
            <person name="Zhang D."/>
            <person name="Fang L."/>
            <person name="Ye C."/>
            <person name="Zhang J."/>
            <person name="Hu W."/>
            <person name="Xu A."/>
            <person name="Ren Y."/>
            <person name="Zhang G."/>
            <person name="Bruford M.W."/>
            <person name="Li Q."/>
            <person name="Ma L."/>
            <person name="Guo Y."/>
            <person name="An N."/>
            <person name="Hu Y."/>
            <person name="Zheng Y."/>
            <person name="Shi Y."/>
            <person name="Li Z."/>
            <person name="Liu Q."/>
            <person name="Chen Y."/>
            <person name="Zhao J."/>
            <person name="Qu N."/>
            <person name="Zhao S."/>
            <person name="Tian F."/>
            <person name="Wang X."/>
            <person name="Wang H."/>
            <person name="Xu L."/>
            <person name="Liu X."/>
            <person name="Vinar T."/>
            <person name="Wang Y."/>
            <person name="Lam T.W."/>
            <person name="Yiu S.M."/>
            <person name="Liu S."/>
            <person name="Zhang H."/>
            <person name="Li D."/>
            <person name="Huang Y."/>
            <person name="Wang X."/>
            <person name="Yang G."/>
            <person name="Jiang Z."/>
            <person name="Wang J."/>
            <person name="Qin N."/>
            <person name="Li L."/>
            <person name="Li J."/>
            <person name="Bolund L."/>
            <person name="Kristiansen K."/>
            <person name="Wong G.K."/>
            <person name="Olson M."/>
            <person name="Zhang X."/>
            <person name="Li S."/>
            <person name="Yang H."/>
            <person name="Wang J."/>
            <person name="Wang J."/>
        </authorList>
    </citation>
    <scope>NUCLEOTIDE SEQUENCE</scope>
</reference>
<name>D2IE02_AILME</name>
<protein>
    <submittedName>
        <fullName evidence="2">Uncharacterized protein</fullName>
    </submittedName>
</protein>
<feature type="compositionally biased region" description="Basic and acidic residues" evidence="1">
    <location>
        <begin position="184"/>
        <end position="197"/>
    </location>
</feature>
<reference evidence="2" key="2">
    <citation type="journal article" date="2010" name="Sci. China Life Sci.">
        <title>Sequencing, annotation and comparative analysis of nine BACs of giant panda (Ailuropoda melanoleuca).</title>
        <authorList>
            <person name="Zheng Y."/>
            <person name="Cai J."/>
            <person name="Li J."/>
            <person name="Lin R."/>
            <person name="Tian F."/>
            <person name="Wang X."/>
            <person name="Wang J."/>
        </authorList>
    </citation>
    <scope>NUCLEOTIDE SEQUENCE</scope>
</reference>
<sequence length="229" mass="25899">MSRQTDGIPAFLSTPERNLALDFRSSPMEGPVGRLFPHLSCRSLSESFVKYHHLAFALLWGMKGWALFHAGEEVVRGREPQSGEAGGKMGFLDENSHSWRGWAYRLTGRLTVYVQRCLNAREELVLRQESPGEPGAGHFRKRDWGCTDHWVRNATQHSKPFGSVDGQITKKILLTERVRTCTHEAEGGAGERERENLKQTSCRTRAQHEARSHNPETMTCAKIKGQMLN</sequence>
<evidence type="ECO:0000313" key="2">
    <source>
        <dbReference type="EMBL" id="ACT35649.1"/>
    </source>
</evidence>
<evidence type="ECO:0000256" key="1">
    <source>
        <dbReference type="SAM" id="MobiDB-lite"/>
    </source>
</evidence>
<organism evidence="2">
    <name type="scientific">Ailuropoda melanoleuca</name>
    <name type="common">Giant panda</name>
    <dbReference type="NCBI Taxonomy" id="9646"/>
    <lineage>
        <taxon>Eukaryota</taxon>
        <taxon>Metazoa</taxon>
        <taxon>Chordata</taxon>
        <taxon>Craniata</taxon>
        <taxon>Vertebrata</taxon>
        <taxon>Euteleostomi</taxon>
        <taxon>Mammalia</taxon>
        <taxon>Eutheria</taxon>
        <taxon>Laurasiatheria</taxon>
        <taxon>Carnivora</taxon>
        <taxon>Caniformia</taxon>
        <taxon>Ursidae</taxon>
        <taxon>Ailuropoda</taxon>
    </lineage>
</organism>
<dbReference type="EMBL" id="GQ181176">
    <property type="protein sequence ID" value="ACT35649.1"/>
    <property type="molecule type" value="Genomic_DNA"/>
</dbReference>
<feature type="region of interest" description="Disordered" evidence="1">
    <location>
        <begin position="184"/>
        <end position="216"/>
    </location>
</feature>
<proteinExistence type="predicted"/>